<evidence type="ECO:0000313" key="1">
    <source>
        <dbReference type="EMBL" id="KHG21824.1"/>
    </source>
</evidence>
<dbReference type="EMBL" id="KN419751">
    <property type="protein sequence ID" value="KHG21824.1"/>
    <property type="molecule type" value="Genomic_DNA"/>
</dbReference>
<organism evidence="1 2">
    <name type="scientific">Gossypium arboreum</name>
    <name type="common">Tree cotton</name>
    <name type="synonym">Gossypium nanking</name>
    <dbReference type="NCBI Taxonomy" id="29729"/>
    <lineage>
        <taxon>Eukaryota</taxon>
        <taxon>Viridiplantae</taxon>
        <taxon>Streptophyta</taxon>
        <taxon>Embryophyta</taxon>
        <taxon>Tracheophyta</taxon>
        <taxon>Spermatophyta</taxon>
        <taxon>Magnoliopsida</taxon>
        <taxon>eudicotyledons</taxon>
        <taxon>Gunneridae</taxon>
        <taxon>Pentapetalae</taxon>
        <taxon>rosids</taxon>
        <taxon>malvids</taxon>
        <taxon>Malvales</taxon>
        <taxon>Malvaceae</taxon>
        <taxon>Malvoideae</taxon>
        <taxon>Gossypium</taxon>
    </lineage>
</organism>
<accession>A0A0B0PBV1</accession>
<protein>
    <submittedName>
        <fullName evidence="1">Uncharacterized protein</fullName>
    </submittedName>
</protein>
<proteinExistence type="predicted"/>
<evidence type="ECO:0000313" key="2">
    <source>
        <dbReference type="Proteomes" id="UP000032142"/>
    </source>
</evidence>
<dbReference type="AlphaFoldDB" id="A0A0B0PBV1"/>
<sequence length="84" mass="9671">MGDFEAWLHSWNAHCWKHDVTSRRYLFTTVMVLQHAKPLNQLPLVGPLFSPPVNVSCCFQGCSESSNLSSFPPRHRRCQWNATI</sequence>
<reference evidence="2" key="1">
    <citation type="submission" date="2014-09" db="EMBL/GenBank/DDBJ databases">
        <authorList>
            <person name="Mudge J."/>
            <person name="Ramaraj T."/>
            <person name="Lindquist I.E."/>
            <person name="Bharti A.K."/>
            <person name="Sundararajan A."/>
            <person name="Cameron C.T."/>
            <person name="Woodward J.E."/>
            <person name="May G.D."/>
            <person name="Brubaker C."/>
            <person name="Broadhvest J."/>
            <person name="Wilkins T.A."/>
        </authorList>
    </citation>
    <scope>NUCLEOTIDE SEQUENCE</scope>
    <source>
        <strain evidence="2">cv. AKA8401</strain>
    </source>
</reference>
<keyword evidence="2" id="KW-1185">Reference proteome</keyword>
<name>A0A0B0PBV1_GOSAR</name>
<dbReference type="Proteomes" id="UP000032142">
    <property type="component" value="Unassembled WGS sequence"/>
</dbReference>
<gene>
    <name evidence="1" type="ORF">F383_10089</name>
</gene>